<gene>
    <name evidence="4" type="ORF">ENS41_09120</name>
</gene>
<dbReference type="EMBL" id="DSUT01000191">
    <property type="protein sequence ID" value="HGK29087.1"/>
    <property type="molecule type" value="Genomic_DNA"/>
</dbReference>
<dbReference type="Gene3D" id="2.60.40.3800">
    <property type="match status" value="1"/>
</dbReference>
<feature type="domain" description="Gingipain propeptide" evidence="3">
    <location>
        <begin position="15"/>
        <end position="157"/>
    </location>
</feature>
<comment type="caution">
    <text evidence="4">The sequence shown here is derived from an EMBL/GenBank/DDBJ whole genome shotgun (WGS) entry which is preliminary data.</text>
</comment>
<dbReference type="InterPro" id="IPR001769">
    <property type="entry name" value="Gingipain"/>
</dbReference>
<protein>
    <recommendedName>
        <fullName evidence="5">Gingipain domain-containing protein</fullName>
    </recommendedName>
</protein>
<dbReference type="InterPro" id="IPR029030">
    <property type="entry name" value="Caspase-like_dom_sf"/>
</dbReference>
<dbReference type="SUPFAM" id="SSF52129">
    <property type="entry name" value="Caspase-like"/>
    <property type="match status" value="1"/>
</dbReference>
<evidence type="ECO:0000313" key="4">
    <source>
        <dbReference type="EMBL" id="HGK29087.1"/>
    </source>
</evidence>
<proteinExistence type="predicted"/>
<feature type="domain" description="Gingipain" evidence="2">
    <location>
        <begin position="201"/>
        <end position="556"/>
    </location>
</feature>
<reference evidence="4" key="1">
    <citation type="journal article" date="2020" name="mSystems">
        <title>Genome- and Community-Level Interaction Insights into Carbon Utilization and Element Cycling Functions of Hydrothermarchaeota in Hydrothermal Sediment.</title>
        <authorList>
            <person name="Zhou Z."/>
            <person name="Liu Y."/>
            <person name="Xu W."/>
            <person name="Pan J."/>
            <person name="Luo Z.H."/>
            <person name="Li M."/>
        </authorList>
    </citation>
    <scope>NUCLEOTIDE SEQUENCE [LARGE SCALE GENOMIC DNA]</scope>
    <source>
        <strain evidence="4">SpSt-488</strain>
    </source>
</reference>
<dbReference type="InterPro" id="IPR029031">
    <property type="entry name" value="Gingipain_N_sf"/>
</dbReference>
<evidence type="ECO:0000259" key="2">
    <source>
        <dbReference type="Pfam" id="PF01364"/>
    </source>
</evidence>
<dbReference type="InterPro" id="IPR038490">
    <property type="entry name" value="Gingipain_propep_sf"/>
</dbReference>
<evidence type="ECO:0000259" key="3">
    <source>
        <dbReference type="Pfam" id="PF08126"/>
    </source>
</evidence>
<evidence type="ECO:0008006" key="5">
    <source>
        <dbReference type="Google" id="ProtNLM"/>
    </source>
</evidence>
<dbReference type="InterPro" id="IPR012600">
    <property type="entry name" value="Propeptide_C25"/>
</dbReference>
<dbReference type="Pfam" id="PF08126">
    <property type="entry name" value="Propeptide_C25"/>
    <property type="match status" value="1"/>
</dbReference>
<dbReference type="Pfam" id="PF01364">
    <property type="entry name" value="Peptidase_C25"/>
    <property type="match status" value="1"/>
</dbReference>
<accession>A0A7C4CDF7</accession>
<evidence type="ECO:0000256" key="1">
    <source>
        <dbReference type="ARBA" id="ARBA00022729"/>
    </source>
</evidence>
<organism evidence="4">
    <name type="scientific">candidate division WOR-3 bacterium</name>
    <dbReference type="NCBI Taxonomy" id="2052148"/>
    <lineage>
        <taxon>Bacteria</taxon>
        <taxon>Bacteria division WOR-3</taxon>
    </lineage>
</organism>
<keyword evidence="1" id="KW-0732">Signal</keyword>
<dbReference type="Gene3D" id="3.40.50.10390">
    <property type="entry name" value="Gingipain r, domain 1"/>
    <property type="match status" value="1"/>
</dbReference>
<dbReference type="GO" id="GO:0004197">
    <property type="term" value="F:cysteine-type endopeptidase activity"/>
    <property type="evidence" value="ECO:0007669"/>
    <property type="project" value="InterPro"/>
</dbReference>
<sequence length="755" mass="82890">MTYEVRVPGMLVSDTTINGSTYRQLRFPGEGVLGYESLPELPAVSRITGHAPDAQVSIQAQYLDSVILGGYLVFPAQPVWTWTYPPALPPAFAINSAFYQTNASYPQAREYLDTLGIWRDLGVHVTALVPFRYNPAAGELVAYTRIVMTVTFQGGASLPPAVARSRHQSYQPVVANFDCLGIGIDESGLKDRFIIVLGDNSPELRDAIEPLRVWKTLRGLEVYTPAVGVDFPAEQYQIRDYLAQHYSPLWETAVLLVGDNNTIPAPDDWGVRNSNLPDSVVPPRFPTKMGSNTWYALVAHTPADTWPTENILVGRLASTDPDIVEGYVKKVMRYERYIDVGWVKRDILFVIDARNPPRGARVYKETLLRNLRGILPGGITVQVADGGVHDYRRVFECLEAGGGVGTVNFLGHGDIRYLSWRPDGGEYWSIAEAGALRNRARTPVVYSMSCGNGFIRDRYGPLEGLAEAWTENPHGGAIGVAAVSAMGMGFPTIWQDGCLSENPYYNLPPSRDRLWVGENFMEGKLWARMQNIQPRNKWQNQYAYLALHWLGDPTVNAWSCDRGPLQLEFSPGFMMRNTPTTIQAVVRDAQGAPVSRAWVGLYKEGVTEPELLCSGPTDQAGDVVFRHITVPTAGTILVSAFKDWYRVAEGHITVGPPEGDGGSQEDDYESGALVPKDLTLSALPLQARGIRVAALAPRPAALTMSVFDASGRALAPTRNVDLSPGSQVLDLSGLLGLTDVAPGVYFLRYCATVVR</sequence>
<dbReference type="Gene3D" id="3.40.50.1460">
    <property type="match status" value="1"/>
</dbReference>
<name>A0A7C4CDF7_UNCW3</name>
<dbReference type="GO" id="GO:0006508">
    <property type="term" value="P:proteolysis"/>
    <property type="evidence" value="ECO:0007669"/>
    <property type="project" value="InterPro"/>
</dbReference>
<dbReference type="AlphaFoldDB" id="A0A7C4CDF7"/>